<dbReference type="Proteomes" id="UP000001861">
    <property type="component" value="Unassembled WGS sequence"/>
</dbReference>
<feature type="compositionally biased region" description="Basic and acidic residues" evidence="6">
    <location>
        <begin position="127"/>
        <end position="136"/>
    </location>
</feature>
<dbReference type="InParanoid" id="A8NTD1"/>
<feature type="compositionally biased region" description="Low complexity" evidence="6">
    <location>
        <begin position="145"/>
        <end position="160"/>
    </location>
</feature>
<dbReference type="GO" id="GO:0016020">
    <property type="term" value="C:membrane"/>
    <property type="evidence" value="ECO:0007669"/>
    <property type="project" value="UniProtKB-SubCell"/>
</dbReference>
<protein>
    <submittedName>
        <fullName evidence="8">YhhN domain-containing protein</fullName>
    </submittedName>
</protein>
<gene>
    <name evidence="8" type="ORF">CC1G_06284</name>
</gene>
<evidence type="ECO:0000256" key="4">
    <source>
        <dbReference type="ARBA" id="ARBA00022989"/>
    </source>
</evidence>
<organism evidence="8 9">
    <name type="scientific">Coprinopsis cinerea (strain Okayama-7 / 130 / ATCC MYA-4618 / FGSC 9003)</name>
    <name type="common">Inky cap fungus</name>
    <name type="synonym">Hormographiella aspergillata</name>
    <dbReference type="NCBI Taxonomy" id="240176"/>
    <lineage>
        <taxon>Eukaryota</taxon>
        <taxon>Fungi</taxon>
        <taxon>Dikarya</taxon>
        <taxon>Basidiomycota</taxon>
        <taxon>Agaricomycotina</taxon>
        <taxon>Agaricomycetes</taxon>
        <taxon>Agaricomycetidae</taxon>
        <taxon>Agaricales</taxon>
        <taxon>Agaricineae</taxon>
        <taxon>Psathyrellaceae</taxon>
        <taxon>Coprinopsis</taxon>
    </lineage>
</organism>
<dbReference type="InterPro" id="IPR012506">
    <property type="entry name" value="TMEM86B-like"/>
</dbReference>
<dbReference type="GeneID" id="6012739"/>
<dbReference type="GO" id="GO:0016787">
    <property type="term" value="F:hydrolase activity"/>
    <property type="evidence" value="ECO:0007669"/>
    <property type="project" value="TreeGrafter"/>
</dbReference>
<feature type="transmembrane region" description="Helical" evidence="7">
    <location>
        <begin position="199"/>
        <end position="219"/>
    </location>
</feature>
<evidence type="ECO:0000256" key="3">
    <source>
        <dbReference type="ARBA" id="ARBA00022692"/>
    </source>
</evidence>
<feature type="region of interest" description="Disordered" evidence="6">
    <location>
        <begin position="127"/>
        <end position="162"/>
    </location>
</feature>
<keyword evidence="9" id="KW-1185">Reference proteome</keyword>
<evidence type="ECO:0000313" key="8">
    <source>
        <dbReference type="EMBL" id="EAU85571.1"/>
    </source>
</evidence>
<proteinExistence type="inferred from homology"/>
<dbReference type="PANTHER" id="PTHR31885">
    <property type="entry name" value="GH04784P"/>
    <property type="match status" value="1"/>
</dbReference>
<dbReference type="Pfam" id="PF07947">
    <property type="entry name" value="YhhN"/>
    <property type="match status" value="1"/>
</dbReference>
<keyword evidence="5 7" id="KW-0472">Membrane</keyword>
<dbReference type="OrthoDB" id="2133758at2759"/>
<dbReference type="EMBL" id="AACS02000004">
    <property type="protein sequence ID" value="EAU85571.1"/>
    <property type="molecule type" value="Genomic_DNA"/>
</dbReference>
<dbReference type="VEuPathDB" id="FungiDB:CC1G_06284"/>
<accession>A8NTD1</accession>
<comment type="caution">
    <text evidence="8">The sequence shown here is derived from an EMBL/GenBank/DDBJ whole genome shotgun (WGS) entry which is preliminary data.</text>
</comment>
<evidence type="ECO:0000256" key="2">
    <source>
        <dbReference type="ARBA" id="ARBA00007375"/>
    </source>
</evidence>
<sequence>MDFLNSLPRPTLPEYAFVTRLNIALFLLVASESNSFYLGSAIFKTLASLSFFFGGLGKAFAIKSKDVNNIYPLLWDFLEGKLLKKGDNYAFFMVLGLGFSVLGDVLLVPSREKYFAVFQPAQTSQKVEEKGRELKGGKKKKGARKSAPAPAPSTATTKPTVQTEGDTLSFKAGTFFFALAHIAYTVAFLSSPTTSKFNWVTFVASASIGLFISRLLGIFKSGNISQSSQLKLNIPDDMAPLVKAYVCIITTMVGVASATDAGYQKTVGAWMFMISDMFVAVDVFGKKVPAAANARREKGRPGWKFRSFGWWFYFWAQVILAGTI</sequence>
<evidence type="ECO:0000313" key="9">
    <source>
        <dbReference type="Proteomes" id="UP000001861"/>
    </source>
</evidence>
<dbReference type="OMA" id="FWGQMVL"/>
<feature type="transmembrane region" description="Helical" evidence="7">
    <location>
        <begin position="267"/>
        <end position="285"/>
    </location>
</feature>
<keyword evidence="3 7" id="KW-0812">Transmembrane</keyword>
<evidence type="ECO:0000256" key="6">
    <source>
        <dbReference type="SAM" id="MobiDB-lite"/>
    </source>
</evidence>
<evidence type="ECO:0000256" key="1">
    <source>
        <dbReference type="ARBA" id="ARBA00004141"/>
    </source>
</evidence>
<evidence type="ECO:0000256" key="7">
    <source>
        <dbReference type="SAM" id="Phobius"/>
    </source>
</evidence>
<feature type="transmembrane region" description="Helical" evidence="7">
    <location>
        <begin position="89"/>
        <end position="108"/>
    </location>
</feature>
<dbReference type="eggNOG" id="ENOG502S4R1">
    <property type="taxonomic scope" value="Eukaryota"/>
</dbReference>
<dbReference type="RefSeq" id="XP_001836199.1">
    <property type="nucleotide sequence ID" value="XM_001836147.1"/>
</dbReference>
<comment type="similarity">
    <text evidence="2">Belongs to the TMEM86 family.</text>
</comment>
<feature type="transmembrane region" description="Helical" evidence="7">
    <location>
        <begin position="240"/>
        <end position="261"/>
    </location>
</feature>
<reference evidence="8 9" key="1">
    <citation type="journal article" date="2010" name="Proc. Natl. Acad. Sci. U.S.A.">
        <title>Insights into evolution of multicellular fungi from the assembled chromosomes of the mushroom Coprinopsis cinerea (Coprinus cinereus).</title>
        <authorList>
            <person name="Stajich J.E."/>
            <person name="Wilke S.K."/>
            <person name="Ahren D."/>
            <person name="Au C.H."/>
            <person name="Birren B.W."/>
            <person name="Borodovsky M."/>
            <person name="Burns C."/>
            <person name="Canback B."/>
            <person name="Casselton L.A."/>
            <person name="Cheng C.K."/>
            <person name="Deng J."/>
            <person name="Dietrich F.S."/>
            <person name="Fargo D.C."/>
            <person name="Farman M.L."/>
            <person name="Gathman A.C."/>
            <person name="Goldberg J."/>
            <person name="Guigo R."/>
            <person name="Hoegger P.J."/>
            <person name="Hooker J.B."/>
            <person name="Huggins A."/>
            <person name="James T.Y."/>
            <person name="Kamada T."/>
            <person name="Kilaru S."/>
            <person name="Kodira C."/>
            <person name="Kues U."/>
            <person name="Kupfer D."/>
            <person name="Kwan H.S."/>
            <person name="Lomsadze A."/>
            <person name="Li W."/>
            <person name="Lilly W.W."/>
            <person name="Ma L.J."/>
            <person name="Mackey A.J."/>
            <person name="Manning G."/>
            <person name="Martin F."/>
            <person name="Muraguchi H."/>
            <person name="Natvig D.O."/>
            <person name="Palmerini H."/>
            <person name="Ramesh M.A."/>
            <person name="Rehmeyer C.J."/>
            <person name="Roe B.A."/>
            <person name="Shenoy N."/>
            <person name="Stanke M."/>
            <person name="Ter-Hovhannisyan V."/>
            <person name="Tunlid A."/>
            <person name="Velagapudi R."/>
            <person name="Vision T.J."/>
            <person name="Zeng Q."/>
            <person name="Zolan M.E."/>
            <person name="Pukkila P.J."/>
        </authorList>
    </citation>
    <scope>NUCLEOTIDE SEQUENCE [LARGE SCALE GENOMIC DNA]</scope>
    <source>
        <strain evidence="9">Okayama-7 / 130 / ATCC MYA-4618 / FGSC 9003</strain>
    </source>
</reference>
<evidence type="ECO:0000256" key="5">
    <source>
        <dbReference type="ARBA" id="ARBA00023136"/>
    </source>
</evidence>
<comment type="subcellular location">
    <subcellularLocation>
        <location evidence="1">Membrane</location>
        <topology evidence="1">Multi-pass membrane protein</topology>
    </subcellularLocation>
</comment>
<dbReference type="KEGG" id="cci:CC1G_06284"/>
<name>A8NTD1_COPC7</name>
<feature type="transmembrane region" description="Helical" evidence="7">
    <location>
        <begin position="168"/>
        <end position="187"/>
    </location>
</feature>
<dbReference type="PANTHER" id="PTHR31885:SF6">
    <property type="entry name" value="GH04784P"/>
    <property type="match status" value="1"/>
</dbReference>
<keyword evidence="4 7" id="KW-1133">Transmembrane helix</keyword>
<dbReference type="AlphaFoldDB" id="A8NTD1"/>